<dbReference type="CDD" id="cd00038">
    <property type="entry name" value="CAP_ED"/>
    <property type="match status" value="1"/>
</dbReference>
<dbReference type="Pfam" id="PF00027">
    <property type="entry name" value="cNMP_binding"/>
    <property type="match status" value="1"/>
</dbReference>
<name>A0A521BPH7_9SPHI</name>
<dbReference type="Proteomes" id="UP000320300">
    <property type="component" value="Unassembled WGS sequence"/>
</dbReference>
<proteinExistence type="predicted"/>
<dbReference type="AlphaFoldDB" id="A0A521BPH7"/>
<dbReference type="SUPFAM" id="SSF51206">
    <property type="entry name" value="cAMP-binding domain-like"/>
    <property type="match status" value="1"/>
</dbReference>
<evidence type="ECO:0000313" key="2">
    <source>
        <dbReference type="EMBL" id="SMO48975.1"/>
    </source>
</evidence>
<feature type="domain" description="Cyclic nucleotide-binding" evidence="1">
    <location>
        <begin position="14"/>
        <end position="123"/>
    </location>
</feature>
<dbReference type="EMBL" id="FXTN01000002">
    <property type="protein sequence ID" value="SMO48975.1"/>
    <property type="molecule type" value="Genomic_DNA"/>
</dbReference>
<dbReference type="RefSeq" id="WP_142527137.1">
    <property type="nucleotide sequence ID" value="NZ_CBCSJO010000003.1"/>
</dbReference>
<dbReference type="InterPro" id="IPR000595">
    <property type="entry name" value="cNMP-bd_dom"/>
</dbReference>
<keyword evidence="3" id="KW-1185">Reference proteome</keyword>
<dbReference type="OrthoDB" id="758145at2"/>
<dbReference type="InterPro" id="IPR018490">
    <property type="entry name" value="cNMP-bd_dom_sf"/>
</dbReference>
<organism evidence="2 3">
    <name type="scientific">Pedobacter westerhofensis</name>
    <dbReference type="NCBI Taxonomy" id="425512"/>
    <lineage>
        <taxon>Bacteria</taxon>
        <taxon>Pseudomonadati</taxon>
        <taxon>Bacteroidota</taxon>
        <taxon>Sphingobacteriia</taxon>
        <taxon>Sphingobacteriales</taxon>
        <taxon>Sphingobacteriaceae</taxon>
        <taxon>Pedobacter</taxon>
    </lineage>
</organism>
<evidence type="ECO:0000313" key="3">
    <source>
        <dbReference type="Proteomes" id="UP000320300"/>
    </source>
</evidence>
<protein>
    <submittedName>
        <fullName evidence="2">cAMP-binding domain of CRP or a regulatory subunit of cAMP-dependent protein kinases</fullName>
    </submittedName>
</protein>
<gene>
    <name evidence="2" type="ORF">SAMN06265348_102491</name>
</gene>
<reference evidence="2 3" key="1">
    <citation type="submission" date="2017-05" db="EMBL/GenBank/DDBJ databases">
        <authorList>
            <person name="Varghese N."/>
            <person name="Submissions S."/>
        </authorList>
    </citation>
    <scope>NUCLEOTIDE SEQUENCE [LARGE SCALE GENOMIC DNA]</scope>
    <source>
        <strain evidence="2 3">DSM 19036</strain>
    </source>
</reference>
<evidence type="ECO:0000259" key="1">
    <source>
        <dbReference type="PROSITE" id="PS50042"/>
    </source>
</evidence>
<dbReference type="InterPro" id="IPR014710">
    <property type="entry name" value="RmlC-like_jellyroll"/>
</dbReference>
<dbReference type="Gene3D" id="2.60.120.10">
    <property type="entry name" value="Jelly Rolls"/>
    <property type="match status" value="1"/>
</dbReference>
<dbReference type="PROSITE" id="PS50042">
    <property type="entry name" value="CNMP_BINDING_3"/>
    <property type="match status" value="1"/>
</dbReference>
<accession>A0A521BPH7</accession>
<sequence>MSDFCKPLLDYISSVVDLDGPATDNIVAHAREVSFPRGSMLFTTGETARHAYFIVSGHARSYYTDYTGKTVTWLFHFNEPFSHIKNLFVVDYKSFLTDTPGTMSIEALSDIKMIRLGRHMFDNENQQAPALETFMRILNEKAFVVLYDKIYTLITKSATQRYLKILKEEPFLTQMFSNHYLASYLGIAPQSLSRIRARLMHTSA</sequence>